<dbReference type="Proteomes" id="UP000275846">
    <property type="component" value="Unassembled WGS sequence"/>
</dbReference>
<keyword evidence="2" id="KW-1185">Reference proteome</keyword>
<evidence type="ECO:0000313" key="2">
    <source>
        <dbReference type="Proteomes" id="UP000275846"/>
    </source>
</evidence>
<dbReference type="STRING" id="70667.A0A183T116"/>
<reference evidence="1 2" key="2">
    <citation type="submission" date="2018-11" db="EMBL/GenBank/DDBJ databases">
        <authorList>
            <consortium name="Pathogen Informatics"/>
        </authorList>
    </citation>
    <scope>NUCLEOTIDE SEQUENCE [LARGE SCALE GENOMIC DNA]</scope>
    <source>
        <strain evidence="1 2">NST_G2</strain>
    </source>
</reference>
<protein>
    <submittedName>
        <fullName evidence="3">UBC core domain-containing protein</fullName>
    </submittedName>
</protein>
<organism evidence="3">
    <name type="scientific">Schistocephalus solidus</name>
    <name type="common">Tapeworm</name>
    <dbReference type="NCBI Taxonomy" id="70667"/>
    <lineage>
        <taxon>Eukaryota</taxon>
        <taxon>Metazoa</taxon>
        <taxon>Spiralia</taxon>
        <taxon>Lophotrochozoa</taxon>
        <taxon>Platyhelminthes</taxon>
        <taxon>Cestoda</taxon>
        <taxon>Eucestoda</taxon>
        <taxon>Diphyllobothriidea</taxon>
        <taxon>Diphyllobothriidae</taxon>
        <taxon>Schistocephalus</taxon>
    </lineage>
</organism>
<reference evidence="3" key="1">
    <citation type="submission" date="2016-06" db="UniProtKB">
        <authorList>
            <consortium name="WormBaseParasite"/>
        </authorList>
    </citation>
    <scope>IDENTIFICATION</scope>
</reference>
<dbReference type="PANTHER" id="PTHR19297">
    <property type="entry name" value="GLYCOSYLTRANSFERASE 14 FAMILY MEMBER"/>
    <property type="match status" value="1"/>
</dbReference>
<dbReference type="AlphaFoldDB" id="A0A183T116"/>
<proteinExistence type="predicted"/>
<dbReference type="PANTHER" id="PTHR19297:SF191">
    <property type="entry name" value="PROTEIN XYLOSYLTRANSFERASE"/>
    <property type="match status" value="1"/>
</dbReference>
<accession>A0A183T116</accession>
<evidence type="ECO:0000313" key="1">
    <source>
        <dbReference type="EMBL" id="VDL96549.1"/>
    </source>
</evidence>
<evidence type="ECO:0000313" key="3">
    <source>
        <dbReference type="WBParaSite" id="SSLN_0001055801-mRNA-1"/>
    </source>
</evidence>
<name>A0A183T116_SCHSO</name>
<dbReference type="OrthoDB" id="2019572at2759"/>
<sequence length="146" mass="16763">MLNDKRAIELRDLLIKYAYHRHPDEQYYGTLAFNSQLGAPGACPGLYKEGKIDMEFSEDAGVLRYKLWSPYPCPTKYVRWICILGSQSLPDLIRAPQLLANKFHEDYFPEGYSCLEYAIANRSYHGPAADFDPSVFARLHCTLNHI</sequence>
<dbReference type="WBParaSite" id="SSLN_0001055801-mRNA-1">
    <property type="protein sequence ID" value="SSLN_0001055801-mRNA-1"/>
    <property type="gene ID" value="SSLN_0001055801"/>
</dbReference>
<gene>
    <name evidence="1" type="ORF">SSLN_LOCUS10164</name>
</gene>
<dbReference type="GO" id="GO:0008375">
    <property type="term" value="F:acetylglucosaminyltransferase activity"/>
    <property type="evidence" value="ECO:0007669"/>
    <property type="project" value="TreeGrafter"/>
</dbReference>
<dbReference type="EMBL" id="UYSU01035691">
    <property type="protein sequence ID" value="VDL96549.1"/>
    <property type="molecule type" value="Genomic_DNA"/>
</dbReference>